<keyword evidence="5" id="KW-0560">Oxidoreductase</keyword>
<evidence type="ECO:0000313" key="7">
    <source>
        <dbReference type="EMBL" id="EEG07803.1"/>
    </source>
</evidence>
<dbReference type="InterPro" id="IPR004183">
    <property type="entry name" value="Xdiol_dOase_suB"/>
</dbReference>
<evidence type="ECO:0000256" key="3">
    <source>
        <dbReference type="ARBA" id="ARBA00022723"/>
    </source>
</evidence>
<dbReference type="GO" id="GO:0016702">
    <property type="term" value="F:oxidoreductase activity, acting on single donors with incorporation of molecular oxygen, incorporation of two atoms of oxygen"/>
    <property type="evidence" value="ECO:0007669"/>
    <property type="project" value="UniProtKB-ARBA"/>
</dbReference>
<dbReference type="GO" id="GO:0008270">
    <property type="term" value="F:zinc ion binding"/>
    <property type="evidence" value="ECO:0007669"/>
    <property type="project" value="InterPro"/>
</dbReference>
<reference evidence="7 8" key="1">
    <citation type="submission" date="2009-02" db="EMBL/GenBank/DDBJ databases">
        <title>Sequencing of the draft genome and assembly of Lutiella nitroferrum 2002.</title>
        <authorList>
            <consortium name="US DOE Joint Genome Institute (JGI-PGF)"/>
            <person name="Lucas S."/>
            <person name="Copeland A."/>
            <person name="Lapidus A."/>
            <person name="Glavina del Rio T."/>
            <person name="Tice H."/>
            <person name="Bruce D."/>
            <person name="Goodwin L."/>
            <person name="Pitluck S."/>
            <person name="Larimer F."/>
            <person name="Land M.L."/>
            <person name="Hauser L."/>
            <person name="Coates J.D."/>
        </authorList>
    </citation>
    <scope>NUCLEOTIDE SEQUENCE [LARGE SCALE GENOMIC DNA]</scope>
    <source>
        <strain evidence="7 8">2002</strain>
    </source>
</reference>
<feature type="domain" description="Extradiol ring-cleavage dioxygenase class III enzyme subunit B" evidence="6">
    <location>
        <begin position="8"/>
        <end position="240"/>
    </location>
</feature>
<name>B9Z5F6_9NEIS</name>
<dbReference type="eggNOG" id="COG3384">
    <property type="taxonomic scope" value="Bacteria"/>
</dbReference>
<dbReference type="PIRSF" id="PIRSF006157">
    <property type="entry name" value="Doxgns_DODA"/>
    <property type="match status" value="1"/>
</dbReference>
<evidence type="ECO:0000256" key="5">
    <source>
        <dbReference type="ARBA" id="ARBA00023002"/>
    </source>
</evidence>
<accession>B9Z5F6</accession>
<dbReference type="Pfam" id="PF02900">
    <property type="entry name" value="LigB"/>
    <property type="match status" value="1"/>
</dbReference>
<keyword evidence="7" id="KW-0223">Dioxygenase</keyword>
<organism evidence="7 8">
    <name type="scientific">Pseudogulbenkiania ferrooxidans 2002</name>
    <dbReference type="NCBI Taxonomy" id="279714"/>
    <lineage>
        <taxon>Bacteria</taxon>
        <taxon>Pseudomonadati</taxon>
        <taxon>Pseudomonadota</taxon>
        <taxon>Betaproteobacteria</taxon>
        <taxon>Neisseriales</taxon>
        <taxon>Chromobacteriaceae</taxon>
        <taxon>Pseudogulbenkiania</taxon>
    </lineage>
</organism>
<gene>
    <name evidence="7" type="ORF">FuraDRAFT_2591</name>
</gene>
<evidence type="ECO:0000259" key="6">
    <source>
        <dbReference type="Pfam" id="PF02900"/>
    </source>
</evidence>
<keyword evidence="4" id="KW-0862">Zinc</keyword>
<protein>
    <submittedName>
        <fullName evidence="7">Extradiol ring-cleavage dioxygenase class III protein subunit B</fullName>
    </submittedName>
</protein>
<evidence type="ECO:0000256" key="2">
    <source>
        <dbReference type="ARBA" id="ARBA00007581"/>
    </source>
</evidence>
<evidence type="ECO:0000256" key="1">
    <source>
        <dbReference type="ARBA" id="ARBA00001947"/>
    </source>
</evidence>
<dbReference type="GO" id="GO:0008198">
    <property type="term" value="F:ferrous iron binding"/>
    <property type="evidence" value="ECO:0007669"/>
    <property type="project" value="InterPro"/>
</dbReference>
<dbReference type="AlphaFoldDB" id="B9Z5F6"/>
<dbReference type="PANTHER" id="PTHR30096">
    <property type="entry name" value="4,5-DOPA DIOXYGENASE EXTRADIOL-LIKE PROTEIN"/>
    <property type="match status" value="1"/>
</dbReference>
<dbReference type="InterPro" id="IPR014436">
    <property type="entry name" value="Extradiol_dOase_DODA"/>
</dbReference>
<dbReference type="EMBL" id="ACIS01000007">
    <property type="protein sequence ID" value="EEG07803.1"/>
    <property type="molecule type" value="Genomic_DNA"/>
</dbReference>
<keyword evidence="8" id="KW-1185">Reference proteome</keyword>
<dbReference type="CDD" id="cd07363">
    <property type="entry name" value="45_DOPA_Dioxygenase"/>
    <property type="match status" value="1"/>
</dbReference>
<dbReference type="Gene3D" id="3.40.830.10">
    <property type="entry name" value="LigB-like"/>
    <property type="match status" value="1"/>
</dbReference>
<comment type="caution">
    <text evidence="7">The sequence shown here is derived from an EMBL/GenBank/DDBJ whole genome shotgun (WGS) entry which is preliminary data.</text>
</comment>
<evidence type="ECO:0000256" key="4">
    <source>
        <dbReference type="ARBA" id="ARBA00022833"/>
    </source>
</evidence>
<comment type="similarity">
    <text evidence="2">Belongs to the DODA-type extradiol aromatic ring-opening dioxygenase family.</text>
</comment>
<evidence type="ECO:0000313" key="8">
    <source>
        <dbReference type="Proteomes" id="UP000003165"/>
    </source>
</evidence>
<dbReference type="PANTHER" id="PTHR30096:SF0">
    <property type="entry name" value="4,5-DOPA DIOXYGENASE EXTRADIOL-LIKE PROTEIN"/>
    <property type="match status" value="1"/>
</dbReference>
<keyword evidence="3" id="KW-0479">Metal-binding</keyword>
<comment type="cofactor">
    <cofactor evidence="1">
        <name>Zn(2+)</name>
        <dbReference type="ChEBI" id="CHEBI:29105"/>
    </cofactor>
</comment>
<dbReference type="SUPFAM" id="SSF53213">
    <property type="entry name" value="LigB-like"/>
    <property type="match status" value="1"/>
</dbReference>
<dbReference type="RefSeq" id="WP_008954611.1">
    <property type="nucleotide sequence ID" value="NZ_ACIS01000007.1"/>
</dbReference>
<sequence length="260" mass="28062">MSRLPSLFISHGAPTVLIDGSPAPAAWRRWADAHDRPRAIVSLSAHRPARQPGAGSAAHWRTVHDFGGFPEQLYRLQYPAQGERALADDIDRRLAAAGFAVQPDERPGLDHGAWVPLLAMYPDADIPVVTLPVLPAADAATHYRLGQALAGLGEEGVLLVGSGSLTHNLYEVAWNAGPEAWALEFQSWMLERLAEGDVDAVLDWERQAPQARRNHPTAEHLLPLFFALGAGGTPRSVLHSGMEHGSIAMDALAFGENLSH</sequence>
<proteinExistence type="inferred from homology"/>
<dbReference type="Proteomes" id="UP000003165">
    <property type="component" value="Unassembled WGS sequence"/>
</dbReference>